<feature type="transmembrane region" description="Helical" evidence="1">
    <location>
        <begin position="21"/>
        <end position="41"/>
    </location>
</feature>
<proteinExistence type="predicted"/>
<dbReference type="STRING" id="1838286.Verru16b_01145"/>
<dbReference type="EMBL" id="CP016094">
    <property type="protein sequence ID" value="AOS44084.1"/>
    <property type="molecule type" value="Genomic_DNA"/>
</dbReference>
<organism evidence="2 3">
    <name type="scientific">Lacunisphaera limnophila</name>
    <dbReference type="NCBI Taxonomy" id="1838286"/>
    <lineage>
        <taxon>Bacteria</taxon>
        <taxon>Pseudomonadati</taxon>
        <taxon>Verrucomicrobiota</taxon>
        <taxon>Opitutia</taxon>
        <taxon>Opitutales</taxon>
        <taxon>Opitutaceae</taxon>
        <taxon>Lacunisphaera</taxon>
    </lineage>
</organism>
<evidence type="ECO:0000256" key="1">
    <source>
        <dbReference type="SAM" id="Phobius"/>
    </source>
</evidence>
<name>A0A1D8AT61_9BACT</name>
<gene>
    <name evidence="2" type="ORF">Verru16b_01145</name>
</gene>
<feature type="transmembrane region" description="Helical" evidence="1">
    <location>
        <begin position="47"/>
        <end position="73"/>
    </location>
</feature>
<keyword evidence="1" id="KW-0472">Membrane</keyword>
<dbReference type="KEGG" id="obg:Verru16b_01145"/>
<accession>A0A1D8AT61</accession>
<dbReference type="Proteomes" id="UP000095228">
    <property type="component" value="Chromosome"/>
</dbReference>
<protein>
    <submittedName>
        <fullName evidence="2">Uncharacterized protein</fullName>
    </submittedName>
</protein>
<evidence type="ECO:0000313" key="2">
    <source>
        <dbReference type="EMBL" id="AOS44084.1"/>
    </source>
</evidence>
<keyword evidence="1" id="KW-0812">Transmembrane</keyword>
<dbReference type="AlphaFoldDB" id="A0A1D8AT61"/>
<keyword evidence="3" id="KW-1185">Reference proteome</keyword>
<reference evidence="2 3" key="1">
    <citation type="submission" date="2016-06" db="EMBL/GenBank/DDBJ databases">
        <title>Three novel species with peptidoglycan cell walls form the new genus Lacunisphaera gen. nov. in the family Opitutaceae of the verrucomicrobial subdivision 4.</title>
        <authorList>
            <person name="Rast P."/>
            <person name="Gloeckner I."/>
            <person name="Jogler M."/>
            <person name="Boedeker C."/>
            <person name="Jeske O."/>
            <person name="Wiegand S."/>
            <person name="Reinhardt R."/>
            <person name="Schumann P."/>
            <person name="Rohde M."/>
            <person name="Spring S."/>
            <person name="Gloeckner F.O."/>
            <person name="Jogler C."/>
        </authorList>
    </citation>
    <scope>NUCLEOTIDE SEQUENCE [LARGE SCALE GENOMIC DNA]</scope>
    <source>
        <strain evidence="2 3">IG16b</strain>
    </source>
</reference>
<evidence type="ECO:0000313" key="3">
    <source>
        <dbReference type="Proteomes" id="UP000095228"/>
    </source>
</evidence>
<sequence length="85" mass="9370">MRAKRLLRKASKPSRKVQWEPDFIPWGVGIGLLLGLAAEVYSHGNILWLSGGGLAGGVAGAICDTALFVYRLIRRKRSMKRSLHP</sequence>
<keyword evidence="1" id="KW-1133">Transmembrane helix</keyword>